<name>A0ACC2X153_9TREE</name>
<accession>A0ACC2X153</accession>
<sequence>MHILFENIMKELLGLWEGTYKAAMVTGDETARLGDRIGETYVIPKSGWDAMDNEIAASNATIPARLMRRLGSITKRGFWTAETYSNLLSHLGPIILKGRLQEPYYSHFCKLSALSNILSQLEIKVEDVYIVRAGLIDWVAEFERLYYRYDDRYLPFCTNPIHSLLHIAKSIVELGPPCHYWCFSMERFGGWIKRQVGLNRKRPIETLNNRMLVEEQLISTLRHPDQIVPRRDSVTGFNDKWSENANDLPGEKANEPSGNLFEKDRSIGAIPTDILQALGAFFSAREWTPQAQQTKTVKKYKTTEVMFNCTNVTSYKGYRTSKDRGAQCWRTQKSRKENERRDTSWVFLDASYLMTRVPMNNPI</sequence>
<keyword evidence="2" id="KW-1185">Reference proteome</keyword>
<proteinExistence type="predicted"/>
<evidence type="ECO:0000313" key="2">
    <source>
        <dbReference type="Proteomes" id="UP001234202"/>
    </source>
</evidence>
<comment type="caution">
    <text evidence="1">The sequence shown here is derived from an EMBL/GenBank/DDBJ whole genome shotgun (WGS) entry which is preliminary data.</text>
</comment>
<organism evidence="1 2">
    <name type="scientific">Naganishia onofrii</name>
    <dbReference type="NCBI Taxonomy" id="1851511"/>
    <lineage>
        <taxon>Eukaryota</taxon>
        <taxon>Fungi</taxon>
        <taxon>Dikarya</taxon>
        <taxon>Basidiomycota</taxon>
        <taxon>Agaricomycotina</taxon>
        <taxon>Tremellomycetes</taxon>
        <taxon>Filobasidiales</taxon>
        <taxon>Filobasidiaceae</taxon>
        <taxon>Naganishia</taxon>
    </lineage>
</organism>
<dbReference type="Proteomes" id="UP001234202">
    <property type="component" value="Unassembled WGS sequence"/>
</dbReference>
<protein>
    <submittedName>
        <fullName evidence="1">Uncharacterized protein</fullName>
    </submittedName>
</protein>
<evidence type="ECO:0000313" key="1">
    <source>
        <dbReference type="EMBL" id="KAJ9117139.1"/>
    </source>
</evidence>
<gene>
    <name evidence="1" type="ORF">QFC24_006598</name>
</gene>
<dbReference type="EMBL" id="JASBWV010000033">
    <property type="protein sequence ID" value="KAJ9117139.1"/>
    <property type="molecule type" value="Genomic_DNA"/>
</dbReference>
<reference evidence="1" key="1">
    <citation type="submission" date="2023-04" db="EMBL/GenBank/DDBJ databases">
        <title>Draft Genome sequencing of Naganishia species isolated from polar environments using Oxford Nanopore Technology.</title>
        <authorList>
            <person name="Leo P."/>
            <person name="Venkateswaran K."/>
        </authorList>
    </citation>
    <scope>NUCLEOTIDE SEQUENCE</scope>
    <source>
        <strain evidence="1">DBVPG 5303</strain>
    </source>
</reference>